<evidence type="ECO:0000256" key="1">
    <source>
        <dbReference type="ARBA" id="ARBA00022679"/>
    </source>
</evidence>
<name>A0A7I8K870_SPIIN</name>
<proteinExistence type="predicted"/>
<evidence type="ECO:0000313" key="8">
    <source>
        <dbReference type="EMBL" id="CAA7393938.1"/>
    </source>
</evidence>
<dbReference type="Pfam" id="PF17917">
    <property type="entry name" value="RT_RNaseH"/>
    <property type="match status" value="1"/>
</dbReference>
<dbReference type="OrthoDB" id="1714528at2759"/>
<dbReference type="InterPro" id="IPR043502">
    <property type="entry name" value="DNA/RNA_pol_sf"/>
</dbReference>
<keyword evidence="2" id="KW-0548">Nucleotidyltransferase</keyword>
<accession>A0A7I8K870</accession>
<feature type="domain" description="Reverse transcriptase RNase H-like" evidence="7">
    <location>
        <begin position="2"/>
        <end position="49"/>
    </location>
</feature>
<keyword evidence="9" id="KW-1185">Reference proteome</keyword>
<evidence type="ECO:0000256" key="5">
    <source>
        <dbReference type="ARBA" id="ARBA00022801"/>
    </source>
</evidence>
<dbReference type="GO" id="GO:0016787">
    <property type="term" value="F:hydrolase activity"/>
    <property type="evidence" value="ECO:0007669"/>
    <property type="project" value="UniProtKB-KW"/>
</dbReference>
<dbReference type="EMBL" id="LR746266">
    <property type="protein sequence ID" value="CAA7393938.1"/>
    <property type="molecule type" value="Genomic_DNA"/>
</dbReference>
<evidence type="ECO:0000256" key="2">
    <source>
        <dbReference type="ARBA" id="ARBA00022695"/>
    </source>
</evidence>
<evidence type="ECO:0000256" key="6">
    <source>
        <dbReference type="ARBA" id="ARBA00022918"/>
    </source>
</evidence>
<dbReference type="GO" id="GO:0004519">
    <property type="term" value="F:endonuclease activity"/>
    <property type="evidence" value="ECO:0007669"/>
    <property type="project" value="UniProtKB-KW"/>
</dbReference>
<evidence type="ECO:0000256" key="4">
    <source>
        <dbReference type="ARBA" id="ARBA00022759"/>
    </source>
</evidence>
<keyword evidence="3" id="KW-0540">Nuclease</keyword>
<dbReference type="InterPro" id="IPR041373">
    <property type="entry name" value="RT_RNaseH"/>
</dbReference>
<gene>
    <name evidence="8" type="ORF">SI8410_03004626</name>
</gene>
<dbReference type="Proteomes" id="UP000663760">
    <property type="component" value="Chromosome 3"/>
</dbReference>
<evidence type="ECO:0000259" key="7">
    <source>
        <dbReference type="Pfam" id="PF17917"/>
    </source>
</evidence>
<sequence>MERQYSVHEKDIIAIVHYLWMWCHYLLDRLFVVYTNNVATSCFLTQYKLMPKYAS</sequence>
<keyword evidence="6" id="KW-0695">RNA-directed DNA polymerase</keyword>
<dbReference type="GO" id="GO:0003964">
    <property type="term" value="F:RNA-directed DNA polymerase activity"/>
    <property type="evidence" value="ECO:0007669"/>
    <property type="project" value="UniProtKB-KW"/>
</dbReference>
<protein>
    <recommendedName>
        <fullName evidence="7">Reverse transcriptase RNase H-like domain-containing protein</fullName>
    </recommendedName>
</protein>
<organism evidence="8 9">
    <name type="scientific">Spirodela intermedia</name>
    <name type="common">Intermediate duckweed</name>
    <dbReference type="NCBI Taxonomy" id="51605"/>
    <lineage>
        <taxon>Eukaryota</taxon>
        <taxon>Viridiplantae</taxon>
        <taxon>Streptophyta</taxon>
        <taxon>Embryophyta</taxon>
        <taxon>Tracheophyta</taxon>
        <taxon>Spermatophyta</taxon>
        <taxon>Magnoliopsida</taxon>
        <taxon>Liliopsida</taxon>
        <taxon>Araceae</taxon>
        <taxon>Lemnoideae</taxon>
        <taxon>Spirodela</taxon>
    </lineage>
</organism>
<keyword evidence="4" id="KW-0255">Endonuclease</keyword>
<evidence type="ECO:0000313" key="9">
    <source>
        <dbReference type="Proteomes" id="UP000663760"/>
    </source>
</evidence>
<keyword evidence="5" id="KW-0378">Hydrolase</keyword>
<dbReference type="AlphaFoldDB" id="A0A7I8K870"/>
<reference evidence="8" key="1">
    <citation type="submission" date="2020-02" db="EMBL/GenBank/DDBJ databases">
        <authorList>
            <person name="Scholz U."/>
            <person name="Mascher M."/>
            <person name="Fiebig A."/>
        </authorList>
    </citation>
    <scope>NUCLEOTIDE SEQUENCE</scope>
</reference>
<keyword evidence="1" id="KW-0808">Transferase</keyword>
<dbReference type="SUPFAM" id="SSF56672">
    <property type="entry name" value="DNA/RNA polymerases"/>
    <property type="match status" value="1"/>
</dbReference>
<evidence type="ECO:0000256" key="3">
    <source>
        <dbReference type="ARBA" id="ARBA00022722"/>
    </source>
</evidence>